<dbReference type="FunFam" id="3.20.20.100:FF:000004">
    <property type="entry name" value="Oxidoreductase, aldo/keto reductase"/>
    <property type="match status" value="1"/>
</dbReference>
<dbReference type="STRING" id="645990.SAMN00120144_1083"/>
<sequence length="326" mass="36537">MDYIRLGATGLQVSKICLGMMTYGTPTDRWPWALNEEQSRPFIQKALELGINFFDTADAYSNGVSEEVVGRALRDFASRDDVVIATKVFYPMGPGPNDKGLSRKHILSAIDASLKRLGTDYVDLYQIHRWDYNTPIEETLEALHDVVKAGKARYIGASSMYAWQFAQALYLADKHNWTRFVSMQPHYNLVYREEEREMLPLCQDQSIGVIPWSPLARGLLTGKRGKERNETERARTDTFGKALYSRDDDFAVAARVTEVAEARGLPNAQVALAWMLSKPVITAPIIGASKPGHLEDAVAAVDVQLSEEEIARLEEPYQPHPVLGFS</sequence>
<dbReference type="PRINTS" id="PR00069">
    <property type="entry name" value="ALDKETRDTASE"/>
</dbReference>
<dbReference type="CDD" id="cd19079">
    <property type="entry name" value="AKR_EcYajO-like"/>
    <property type="match status" value="1"/>
</dbReference>
<feature type="domain" description="NADP-dependent oxidoreductase" evidence="2">
    <location>
        <begin position="15"/>
        <end position="315"/>
    </location>
</feature>
<dbReference type="SUPFAM" id="SSF51430">
    <property type="entry name" value="NAD(P)-linked oxidoreductase"/>
    <property type="match status" value="1"/>
</dbReference>
<evidence type="ECO:0000259" key="2">
    <source>
        <dbReference type="Pfam" id="PF00248"/>
    </source>
</evidence>
<dbReference type="Pfam" id="PF00248">
    <property type="entry name" value="Aldo_ket_red"/>
    <property type="match status" value="1"/>
</dbReference>
<dbReference type="InterPro" id="IPR036812">
    <property type="entry name" value="NAD(P)_OxRdtase_dom_sf"/>
</dbReference>
<gene>
    <name evidence="3" type="ORF">SAMN00120144_1083</name>
</gene>
<keyword evidence="4" id="KW-1185">Reference proteome</keyword>
<dbReference type="GO" id="GO:0016491">
    <property type="term" value="F:oxidoreductase activity"/>
    <property type="evidence" value="ECO:0007669"/>
    <property type="project" value="UniProtKB-KW"/>
</dbReference>
<dbReference type="PANTHER" id="PTHR43364">
    <property type="entry name" value="NADH-SPECIFIC METHYLGLYOXAL REDUCTASE-RELATED"/>
    <property type="match status" value="1"/>
</dbReference>
<evidence type="ECO:0000313" key="4">
    <source>
        <dbReference type="Proteomes" id="UP000192266"/>
    </source>
</evidence>
<keyword evidence="1" id="KW-0560">Oxidoreductase</keyword>
<name>A0A1W1VZ54_9BACT</name>
<dbReference type="OrthoDB" id="9773828at2"/>
<accession>A0A1W1VZ54</accession>
<dbReference type="PANTHER" id="PTHR43364:SF4">
    <property type="entry name" value="NAD(P)-LINKED OXIDOREDUCTASE SUPERFAMILY PROTEIN"/>
    <property type="match status" value="1"/>
</dbReference>
<dbReference type="RefSeq" id="WP_084446850.1">
    <property type="nucleotide sequence ID" value="NZ_FWWW01000082.1"/>
</dbReference>
<dbReference type="EMBL" id="FWWW01000082">
    <property type="protein sequence ID" value="SMB98391.1"/>
    <property type="molecule type" value="Genomic_DNA"/>
</dbReference>
<dbReference type="InterPro" id="IPR050523">
    <property type="entry name" value="AKR_Detox_Biosynth"/>
</dbReference>
<reference evidence="3 4" key="1">
    <citation type="submission" date="2017-04" db="EMBL/GenBank/DDBJ databases">
        <authorList>
            <person name="Afonso C.L."/>
            <person name="Miller P.J."/>
            <person name="Scott M.A."/>
            <person name="Spackman E."/>
            <person name="Goraichik I."/>
            <person name="Dimitrov K.M."/>
            <person name="Suarez D.L."/>
            <person name="Swayne D.E."/>
        </authorList>
    </citation>
    <scope>NUCLEOTIDE SEQUENCE [LARGE SCALE GENOMIC DNA]</scope>
    <source>
        <strain evidence="3 4">DSM 11622</strain>
    </source>
</reference>
<dbReference type="InterPro" id="IPR020471">
    <property type="entry name" value="AKR"/>
</dbReference>
<evidence type="ECO:0000256" key="1">
    <source>
        <dbReference type="ARBA" id="ARBA00023002"/>
    </source>
</evidence>
<dbReference type="GO" id="GO:0005829">
    <property type="term" value="C:cytosol"/>
    <property type="evidence" value="ECO:0007669"/>
    <property type="project" value="TreeGrafter"/>
</dbReference>
<dbReference type="Gene3D" id="3.20.20.100">
    <property type="entry name" value="NADP-dependent oxidoreductase domain"/>
    <property type="match status" value="1"/>
</dbReference>
<dbReference type="Proteomes" id="UP000192266">
    <property type="component" value="Unassembled WGS sequence"/>
</dbReference>
<protein>
    <submittedName>
        <fullName evidence="3">Aldo/keto reductase</fullName>
    </submittedName>
</protein>
<organism evidence="3 4">
    <name type="scientific">Hymenobacter roseosalivarius DSM 11622</name>
    <dbReference type="NCBI Taxonomy" id="645990"/>
    <lineage>
        <taxon>Bacteria</taxon>
        <taxon>Pseudomonadati</taxon>
        <taxon>Bacteroidota</taxon>
        <taxon>Cytophagia</taxon>
        <taxon>Cytophagales</taxon>
        <taxon>Hymenobacteraceae</taxon>
        <taxon>Hymenobacter</taxon>
    </lineage>
</organism>
<proteinExistence type="predicted"/>
<dbReference type="InterPro" id="IPR023210">
    <property type="entry name" value="NADP_OxRdtase_dom"/>
</dbReference>
<dbReference type="AlphaFoldDB" id="A0A1W1VZ54"/>
<evidence type="ECO:0000313" key="3">
    <source>
        <dbReference type="EMBL" id="SMB98391.1"/>
    </source>
</evidence>